<evidence type="ECO:0000313" key="2">
    <source>
        <dbReference type="EMBL" id="KAF2822499.1"/>
    </source>
</evidence>
<organism evidence="2 3">
    <name type="scientific">Ophiobolus disseminans</name>
    <dbReference type="NCBI Taxonomy" id="1469910"/>
    <lineage>
        <taxon>Eukaryota</taxon>
        <taxon>Fungi</taxon>
        <taxon>Dikarya</taxon>
        <taxon>Ascomycota</taxon>
        <taxon>Pezizomycotina</taxon>
        <taxon>Dothideomycetes</taxon>
        <taxon>Pleosporomycetidae</taxon>
        <taxon>Pleosporales</taxon>
        <taxon>Pleosporineae</taxon>
        <taxon>Phaeosphaeriaceae</taxon>
        <taxon>Ophiobolus</taxon>
    </lineage>
</organism>
<dbReference type="OrthoDB" id="3798229at2759"/>
<name>A0A6A6ZPI3_9PLEO</name>
<reference evidence="2" key="1">
    <citation type="journal article" date="2020" name="Stud. Mycol.">
        <title>101 Dothideomycetes genomes: a test case for predicting lifestyles and emergence of pathogens.</title>
        <authorList>
            <person name="Haridas S."/>
            <person name="Albert R."/>
            <person name="Binder M."/>
            <person name="Bloem J."/>
            <person name="Labutti K."/>
            <person name="Salamov A."/>
            <person name="Andreopoulos B."/>
            <person name="Baker S."/>
            <person name="Barry K."/>
            <person name="Bills G."/>
            <person name="Bluhm B."/>
            <person name="Cannon C."/>
            <person name="Castanera R."/>
            <person name="Culley D."/>
            <person name="Daum C."/>
            <person name="Ezra D."/>
            <person name="Gonzalez J."/>
            <person name="Henrissat B."/>
            <person name="Kuo A."/>
            <person name="Liang C."/>
            <person name="Lipzen A."/>
            <person name="Lutzoni F."/>
            <person name="Magnuson J."/>
            <person name="Mondo S."/>
            <person name="Nolan M."/>
            <person name="Ohm R."/>
            <person name="Pangilinan J."/>
            <person name="Park H.-J."/>
            <person name="Ramirez L."/>
            <person name="Alfaro M."/>
            <person name="Sun H."/>
            <person name="Tritt A."/>
            <person name="Yoshinaga Y."/>
            <person name="Zwiers L.-H."/>
            <person name="Turgeon B."/>
            <person name="Goodwin S."/>
            <person name="Spatafora J."/>
            <person name="Crous P."/>
            <person name="Grigoriev I."/>
        </authorList>
    </citation>
    <scope>NUCLEOTIDE SEQUENCE</scope>
    <source>
        <strain evidence="2">CBS 113818</strain>
    </source>
</reference>
<feature type="region of interest" description="Disordered" evidence="1">
    <location>
        <begin position="46"/>
        <end position="70"/>
    </location>
</feature>
<gene>
    <name evidence="2" type="ORF">CC86DRAFT_423697</name>
</gene>
<dbReference type="EMBL" id="MU006234">
    <property type="protein sequence ID" value="KAF2822499.1"/>
    <property type="molecule type" value="Genomic_DNA"/>
</dbReference>
<keyword evidence="3" id="KW-1185">Reference proteome</keyword>
<evidence type="ECO:0000256" key="1">
    <source>
        <dbReference type="SAM" id="MobiDB-lite"/>
    </source>
</evidence>
<dbReference type="Proteomes" id="UP000799424">
    <property type="component" value="Unassembled WGS sequence"/>
</dbReference>
<evidence type="ECO:0000313" key="3">
    <source>
        <dbReference type="Proteomes" id="UP000799424"/>
    </source>
</evidence>
<protein>
    <submittedName>
        <fullName evidence="2">Uncharacterized protein</fullName>
    </submittedName>
</protein>
<accession>A0A6A6ZPI3</accession>
<proteinExistence type="predicted"/>
<sequence length="110" mass="12200">MYSPISFTQASSHIPTKMNSTASIQYPNISKVLPATNKMWALPSPFPVSSHQETPASEVGTKASNTGGTLRKRLDRLTMVLERGVDRQILDAQIRAYDTPLRHSAKPRHL</sequence>
<dbReference type="AlphaFoldDB" id="A0A6A6ZPI3"/>